<dbReference type="PANTHER" id="PTHR22951">
    <property type="entry name" value="CLATHRIN ASSEMBLY PROTEIN"/>
    <property type="match status" value="1"/>
</dbReference>
<evidence type="ECO:0000256" key="6">
    <source>
        <dbReference type="ARBA" id="ARBA00023136"/>
    </source>
</evidence>
<dbReference type="GO" id="GO:0000149">
    <property type="term" value="F:SNARE binding"/>
    <property type="evidence" value="ECO:0000318"/>
    <property type="project" value="GO_Central"/>
</dbReference>
<dbReference type="PROSITE" id="PS50942">
    <property type="entry name" value="ENTH"/>
    <property type="match status" value="1"/>
</dbReference>
<dbReference type="AlphaFoldDB" id="A0A9R1UVI7"/>
<dbReference type="GO" id="GO:0032050">
    <property type="term" value="F:clathrin heavy chain binding"/>
    <property type="evidence" value="ECO:0000318"/>
    <property type="project" value="GO_Central"/>
</dbReference>
<evidence type="ECO:0000256" key="4">
    <source>
        <dbReference type="ARBA" id="ARBA00022583"/>
    </source>
</evidence>
<dbReference type="GO" id="GO:0030136">
    <property type="term" value="C:clathrin-coated vesicle"/>
    <property type="evidence" value="ECO:0000318"/>
    <property type="project" value="GO_Central"/>
</dbReference>
<proteinExistence type="predicted"/>
<evidence type="ECO:0000313" key="12">
    <source>
        <dbReference type="Proteomes" id="UP000235145"/>
    </source>
</evidence>
<evidence type="ECO:0000256" key="9">
    <source>
        <dbReference type="SAM" id="MobiDB-lite"/>
    </source>
</evidence>
<dbReference type="GO" id="GO:0005546">
    <property type="term" value="F:phosphatidylinositol-4,5-bisphosphate binding"/>
    <property type="evidence" value="ECO:0000318"/>
    <property type="project" value="GO_Central"/>
</dbReference>
<feature type="compositionally biased region" description="Pro residues" evidence="9">
    <location>
        <begin position="307"/>
        <end position="321"/>
    </location>
</feature>
<evidence type="ECO:0000256" key="8">
    <source>
        <dbReference type="ARBA" id="ARBA00023329"/>
    </source>
</evidence>
<keyword evidence="6" id="KW-0472">Membrane</keyword>
<dbReference type="Gramene" id="rna-gnl|WGS:NBSK|LSAT_8X62261_mrna">
    <property type="protein sequence ID" value="cds-PLY76379.1"/>
    <property type="gene ID" value="gene-LSAT_8X62261"/>
</dbReference>
<evidence type="ECO:0000313" key="11">
    <source>
        <dbReference type="EMBL" id="KAJ0193541.1"/>
    </source>
</evidence>
<dbReference type="EMBL" id="NBSK02000008">
    <property type="protein sequence ID" value="KAJ0193541.1"/>
    <property type="molecule type" value="Genomic_DNA"/>
</dbReference>
<dbReference type="Gene3D" id="1.25.40.90">
    <property type="match status" value="1"/>
</dbReference>
<gene>
    <name evidence="11" type="ORF">LSAT_V11C800413320</name>
</gene>
<dbReference type="SUPFAM" id="SSF48464">
    <property type="entry name" value="ENTH/VHS domain"/>
    <property type="match status" value="1"/>
</dbReference>
<dbReference type="Proteomes" id="UP000235145">
    <property type="component" value="Unassembled WGS sequence"/>
</dbReference>
<dbReference type="InterPro" id="IPR045192">
    <property type="entry name" value="AP180-like"/>
</dbReference>
<accession>A0A9R1UVI7</accession>
<dbReference type="GO" id="GO:0048268">
    <property type="term" value="P:clathrin coat assembly"/>
    <property type="evidence" value="ECO:0007669"/>
    <property type="project" value="InterPro"/>
</dbReference>
<organism evidence="11 12">
    <name type="scientific">Lactuca sativa</name>
    <name type="common">Garden lettuce</name>
    <dbReference type="NCBI Taxonomy" id="4236"/>
    <lineage>
        <taxon>Eukaryota</taxon>
        <taxon>Viridiplantae</taxon>
        <taxon>Streptophyta</taxon>
        <taxon>Embryophyta</taxon>
        <taxon>Tracheophyta</taxon>
        <taxon>Spermatophyta</taxon>
        <taxon>Magnoliopsida</taxon>
        <taxon>eudicotyledons</taxon>
        <taxon>Gunneridae</taxon>
        <taxon>Pentapetalae</taxon>
        <taxon>asterids</taxon>
        <taxon>campanulids</taxon>
        <taxon>Asterales</taxon>
        <taxon>Asteraceae</taxon>
        <taxon>Cichorioideae</taxon>
        <taxon>Cichorieae</taxon>
        <taxon>Lactucinae</taxon>
        <taxon>Lactuca</taxon>
    </lineage>
</organism>
<dbReference type="InterPro" id="IPR014712">
    <property type="entry name" value="ANTH_dom_sf"/>
</dbReference>
<evidence type="ECO:0000256" key="5">
    <source>
        <dbReference type="ARBA" id="ARBA00023034"/>
    </source>
</evidence>
<dbReference type="InterPro" id="IPR008942">
    <property type="entry name" value="ENTH_VHS"/>
</dbReference>
<dbReference type="CDD" id="cd16987">
    <property type="entry name" value="ANTH_N_AP180_plant"/>
    <property type="match status" value="1"/>
</dbReference>
<dbReference type="GO" id="GO:0072583">
    <property type="term" value="P:clathrin-dependent endocytosis"/>
    <property type="evidence" value="ECO:0000318"/>
    <property type="project" value="GO_Central"/>
</dbReference>
<dbReference type="GO" id="GO:0006900">
    <property type="term" value="P:vesicle budding from membrane"/>
    <property type="evidence" value="ECO:0000318"/>
    <property type="project" value="GO_Central"/>
</dbReference>
<name>A0A9R1UVI7_LACSA</name>
<keyword evidence="5" id="KW-0333">Golgi apparatus</keyword>
<evidence type="ECO:0000256" key="1">
    <source>
        <dbReference type="ARBA" id="ARBA00004132"/>
    </source>
</evidence>
<dbReference type="InterPro" id="IPR013809">
    <property type="entry name" value="ENTH"/>
</dbReference>
<comment type="caution">
    <text evidence="11">The sequence shown here is derived from an EMBL/GenBank/DDBJ whole genome shotgun (WGS) entry which is preliminary data.</text>
</comment>
<dbReference type="PANTHER" id="PTHR22951:SF62">
    <property type="entry name" value="ASSEMBLY PLANT-LIKE PROTEIN, PUTATIVE-RELATED"/>
    <property type="match status" value="1"/>
</dbReference>
<dbReference type="Gene3D" id="1.20.58.150">
    <property type="entry name" value="ANTH domain"/>
    <property type="match status" value="1"/>
</dbReference>
<evidence type="ECO:0000256" key="3">
    <source>
        <dbReference type="ARBA" id="ARBA00004600"/>
    </source>
</evidence>
<evidence type="ECO:0000256" key="2">
    <source>
        <dbReference type="ARBA" id="ARBA00004555"/>
    </source>
</evidence>
<dbReference type="OrthoDB" id="1616136at2759"/>
<protein>
    <recommendedName>
        <fullName evidence="10">ENTH domain-containing protein</fullName>
    </recommendedName>
</protein>
<comment type="subcellular location">
    <subcellularLocation>
        <location evidence="1">Cytoplasmic vesicle</location>
        <location evidence="1">Clathrin-coated vesicle</location>
    </subcellularLocation>
    <subcellularLocation>
        <location evidence="2">Golgi apparatus</location>
    </subcellularLocation>
    <subcellularLocation>
        <location evidence="3">Membrane</location>
        <location evidence="3">Clathrin-coated pit</location>
    </subcellularLocation>
</comment>
<keyword evidence="12" id="KW-1185">Reference proteome</keyword>
<dbReference type="FunFam" id="1.20.58.150:FF:000005">
    <property type="entry name" value="putative clathrin assembly protein At2g25430"/>
    <property type="match status" value="1"/>
</dbReference>
<dbReference type="GO" id="GO:0005545">
    <property type="term" value="F:1-phosphatidylinositol binding"/>
    <property type="evidence" value="ECO:0000318"/>
    <property type="project" value="GO_Central"/>
</dbReference>
<dbReference type="SUPFAM" id="SSF89009">
    <property type="entry name" value="GAT-like domain"/>
    <property type="match status" value="1"/>
</dbReference>
<dbReference type="GO" id="GO:0005905">
    <property type="term" value="C:clathrin-coated pit"/>
    <property type="evidence" value="ECO:0000318"/>
    <property type="project" value="GO_Central"/>
</dbReference>
<feature type="domain" description="ENTH" evidence="10">
    <location>
        <begin position="24"/>
        <end position="160"/>
    </location>
</feature>
<reference evidence="11 12" key="1">
    <citation type="journal article" date="2017" name="Nat. Commun.">
        <title>Genome assembly with in vitro proximity ligation data and whole-genome triplication in lettuce.</title>
        <authorList>
            <person name="Reyes-Chin-Wo S."/>
            <person name="Wang Z."/>
            <person name="Yang X."/>
            <person name="Kozik A."/>
            <person name="Arikit S."/>
            <person name="Song C."/>
            <person name="Xia L."/>
            <person name="Froenicke L."/>
            <person name="Lavelle D.O."/>
            <person name="Truco M.J."/>
            <person name="Xia R."/>
            <person name="Zhu S."/>
            <person name="Xu C."/>
            <person name="Xu H."/>
            <person name="Xu X."/>
            <person name="Cox K."/>
            <person name="Korf I."/>
            <person name="Meyers B.C."/>
            <person name="Michelmore R.W."/>
        </authorList>
    </citation>
    <scope>NUCLEOTIDE SEQUENCE [LARGE SCALE GENOMIC DNA]</scope>
    <source>
        <strain evidence="12">cv. Salinas</strain>
        <tissue evidence="11">Seedlings</tissue>
    </source>
</reference>
<dbReference type="GO" id="GO:0005794">
    <property type="term" value="C:Golgi apparatus"/>
    <property type="evidence" value="ECO:0007669"/>
    <property type="project" value="UniProtKB-SubCell"/>
</dbReference>
<evidence type="ECO:0000256" key="7">
    <source>
        <dbReference type="ARBA" id="ARBA00023176"/>
    </source>
</evidence>
<keyword evidence="8" id="KW-0968">Cytoplasmic vesicle</keyword>
<evidence type="ECO:0000259" key="10">
    <source>
        <dbReference type="PROSITE" id="PS50942"/>
    </source>
</evidence>
<feature type="region of interest" description="Disordered" evidence="9">
    <location>
        <begin position="307"/>
        <end position="326"/>
    </location>
</feature>
<keyword evidence="4" id="KW-0254">Endocytosis</keyword>
<sequence length="364" mass="41342">MGSSSFRKAIGVVKDQTSISIAKVSGNIARDVEVLIVKATGHNNEPPEEKYTREILNLTFYSTSYVNACICTISKRLSKTHDWIVALKVLMLIHRLLDDGEPGFGEEMIHVNRNRTRVLNMSDFHDLVHSNSWEHSGFVKTYALYLTRKLEFMAFDQSIANNSSHFEKVLERLHHLLRVLDRVLSCRPTGDAKSSRIVIIALHLVLKESFRVYENVCEMIEVLLQGFSEMEYDIGVKAFDQFVYAAKMSDELVGFYNWCEDIGVARSSEFPNVQKITDEILGSLETFLSERKIVYDNGKIDDIKAVPLPPPESHNKPPPAAMPTEDLLNLKDDANGRLQSVTQEDPFAASLRVLPPLYMWKQYG</sequence>
<dbReference type="Pfam" id="PF07651">
    <property type="entry name" value="ANTH"/>
    <property type="match status" value="1"/>
</dbReference>
<dbReference type="InterPro" id="IPR048050">
    <property type="entry name" value="ANTH_N_plant"/>
</dbReference>
<dbReference type="InterPro" id="IPR011417">
    <property type="entry name" value="ANTH_dom"/>
</dbReference>
<keyword evidence="7" id="KW-0168">Coated pit</keyword>
<dbReference type="SMART" id="SM00273">
    <property type="entry name" value="ENTH"/>
    <property type="match status" value="1"/>
</dbReference>